<dbReference type="InterPro" id="IPR006037">
    <property type="entry name" value="RCK_C"/>
</dbReference>
<evidence type="ECO:0000259" key="1">
    <source>
        <dbReference type="PROSITE" id="PS51201"/>
    </source>
</evidence>
<evidence type="ECO:0008006" key="5">
    <source>
        <dbReference type="Google" id="ProtNLM"/>
    </source>
</evidence>
<dbReference type="GO" id="GO:0008324">
    <property type="term" value="F:monoatomic cation transmembrane transporter activity"/>
    <property type="evidence" value="ECO:0007669"/>
    <property type="project" value="InterPro"/>
</dbReference>
<gene>
    <name evidence="3" type="ORF">PRV_01455</name>
</gene>
<dbReference type="PROSITE" id="PS51202">
    <property type="entry name" value="RCK_C"/>
    <property type="match status" value="1"/>
</dbReference>
<dbReference type="PATRIC" id="fig|1403316.3.peg.260"/>
<dbReference type="InterPro" id="IPR003148">
    <property type="entry name" value="RCK_N"/>
</dbReference>
<keyword evidence="4" id="KW-1185">Reference proteome</keyword>
<proteinExistence type="predicted"/>
<dbReference type="Gene3D" id="3.30.70.1450">
    <property type="entry name" value="Regulator of K+ conductance, C-terminal domain"/>
    <property type="match status" value="1"/>
</dbReference>
<dbReference type="EMBL" id="CP006771">
    <property type="protein sequence ID" value="AGX89050.1"/>
    <property type="molecule type" value="Genomic_DNA"/>
</dbReference>
<dbReference type="RefSeq" id="WP_022769592.1">
    <property type="nucleotide sequence ID" value="NC_022575.1"/>
</dbReference>
<accession>U5NCJ9</accession>
<protein>
    <recommendedName>
        <fullName evidence="5">Potassium transporter TrkA</fullName>
    </recommendedName>
</protein>
<dbReference type="PANTHER" id="PTHR43833">
    <property type="entry name" value="POTASSIUM CHANNEL PROTEIN 2-RELATED-RELATED"/>
    <property type="match status" value="1"/>
</dbReference>
<evidence type="ECO:0000313" key="3">
    <source>
        <dbReference type="EMBL" id="AGX89050.1"/>
    </source>
</evidence>
<name>U5NCJ9_9MOLU</name>
<dbReference type="Gene3D" id="3.40.50.720">
    <property type="entry name" value="NAD(P)-binding Rossmann-like Domain"/>
    <property type="match status" value="1"/>
</dbReference>
<dbReference type="InterPro" id="IPR036721">
    <property type="entry name" value="RCK_C_sf"/>
</dbReference>
<reference evidence="3 4" key="1">
    <citation type="journal article" date="2013" name="Genome Announc.">
        <title>Genome Sequence of Mycoplasma parvum (Formerly Eperythrozoon parvum), a Diminutive Hemoplasma of the Pig.</title>
        <authorList>
            <person name="do Nascimento N.C."/>
            <person name="Dos Santos A.P."/>
            <person name="Chu Y."/>
            <person name="Guimaraes A.M."/>
            <person name="Pagliaro A."/>
            <person name="Messick J.B."/>
        </authorList>
    </citation>
    <scope>NUCLEOTIDE SEQUENCE [LARGE SCALE GENOMIC DNA]</scope>
    <source>
        <strain evidence="3 4">Indiana</strain>
    </source>
</reference>
<dbReference type="OrthoDB" id="9776294at2"/>
<evidence type="ECO:0000259" key="2">
    <source>
        <dbReference type="PROSITE" id="PS51202"/>
    </source>
</evidence>
<dbReference type="InterPro" id="IPR036291">
    <property type="entry name" value="NAD(P)-bd_dom_sf"/>
</dbReference>
<dbReference type="GO" id="GO:0006813">
    <property type="term" value="P:potassium ion transport"/>
    <property type="evidence" value="ECO:0007669"/>
    <property type="project" value="InterPro"/>
</dbReference>
<dbReference type="SUPFAM" id="SSF116726">
    <property type="entry name" value="TrkA C-terminal domain-like"/>
    <property type="match status" value="1"/>
</dbReference>
<dbReference type="PANTHER" id="PTHR43833:SF7">
    <property type="entry name" value="KTR SYSTEM POTASSIUM UPTAKE PROTEIN C"/>
    <property type="match status" value="1"/>
</dbReference>
<feature type="domain" description="RCK C-terminal" evidence="2">
    <location>
        <begin position="145"/>
        <end position="236"/>
    </location>
</feature>
<dbReference type="HOGENOM" id="CLU_046525_3_2_14"/>
<sequence>MIGLVKKKNNLRRDYCLIGLSKFNYEIAKILMKEEQGVTILDKNNEIINSLGEEFTESKNCDAMNIKELEDADIKNFDYVIVGIDNVEKSISICSNLRELGVVRILAKAQDEIHKRILKLMGIVHSVIPELCIAENLAYQTMFDLEIERLPFDKEDTESDIFSTRLTVYNSNLWDKKVGSLLFLKEYNASIVSIKRMKGGSIIIPVKDEDKLERSDTVILVTKKESIAKLKEAFVKNIPVNLFVTETKKEAS</sequence>
<dbReference type="SUPFAM" id="SSF51735">
    <property type="entry name" value="NAD(P)-binding Rossmann-fold domains"/>
    <property type="match status" value="1"/>
</dbReference>
<dbReference type="PROSITE" id="PS51201">
    <property type="entry name" value="RCK_N"/>
    <property type="match status" value="1"/>
</dbReference>
<dbReference type="Proteomes" id="UP000017119">
    <property type="component" value="Chromosome"/>
</dbReference>
<dbReference type="Pfam" id="PF02080">
    <property type="entry name" value="TrkA_C"/>
    <property type="match status" value="1"/>
</dbReference>
<dbReference type="KEGG" id="mpv:PRV_01455"/>
<dbReference type="InterPro" id="IPR050721">
    <property type="entry name" value="Trk_Ktr_HKT_K-transport"/>
</dbReference>
<dbReference type="STRING" id="1403316.PRV_01455"/>
<evidence type="ECO:0000313" key="4">
    <source>
        <dbReference type="Proteomes" id="UP000017119"/>
    </source>
</evidence>
<dbReference type="Pfam" id="PF02254">
    <property type="entry name" value="TrkA_N"/>
    <property type="match status" value="1"/>
</dbReference>
<organism evidence="3 4">
    <name type="scientific">Mycoplasma parvum str. Indiana</name>
    <dbReference type="NCBI Taxonomy" id="1403316"/>
    <lineage>
        <taxon>Bacteria</taxon>
        <taxon>Bacillati</taxon>
        <taxon>Mycoplasmatota</taxon>
        <taxon>Mollicutes</taxon>
        <taxon>Mycoplasmataceae</taxon>
        <taxon>Mycoplasma</taxon>
    </lineage>
</organism>
<feature type="domain" description="RCK N-terminal" evidence="1">
    <location>
        <begin position="12"/>
        <end position="128"/>
    </location>
</feature>
<dbReference type="AlphaFoldDB" id="U5NCJ9"/>